<feature type="transmembrane region" description="Helical" evidence="3">
    <location>
        <begin position="470"/>
        <end position="488"/>
    </location>
</feature>
<dbReference type="AlphaFoldDB" id="A0A9P1I738"/>
<feature type="compositionally biased region" description="Acidic residues" evidence="2">
    <location>
        <begin position="1063"/>
        <end position="1094"/>
    </location>
</feature>
<evidence type="ECO:0000256" key="3">
    <source>
        <dbReference type="SAM" id="Phobius"/>
    </source>
</evidence>
<proteinExistence type="predicted"/>
<feature type="transmembrane region" description="Helical" evidence="3">
    <location>
        <begin position="676"/>
        <end position="696"/>
    </location>
</feature>
<feature type="transmembrane region" description="Helical" evidence="3">
    <location>
        <begin position="886"/>
        <end position="906"/>
    </location>
</feature>
<feature type="transmembrane region" description="Helical" evidence="3">
    <location>
        <begin position="970"/>
        <end position="995"/>
    </location>
</feature>
<feature type="region of interest" description="Disordered" evidence="2">
    <location>
        <begin position="1057"/>
        <end position="1094"/>
    </location>
</feature>
<organism evidence="4 5">
    <name type="scientific">Caenorhabditis angaria</name>
    <dbReference type="NCBI Taxonomy" id="860376"/>
    <lineage>
        <taxon>Eukaryota</taxon>
        <taxon>Metazoa</taxon>
        <taxon>Ecdysozoa</taxon>
        <taxon>Nematoda</taxon>
        <taxon>Chromadorea</taxon>
        <taxon>Rhabditida</taxon>
        <taxon>Rhabditina</taxon>
        <taxon>Rhabditomorpha</taxon>
        <taxon>Rhabditoidea</taxon>
        <taxon>Rhabditidae</taxon>
        <taxon>Peloderinae</taxon>
        <taxon>Caenorhabditis</taxon>
    </lineage>
</organism>
<accession>A0A9P1I738</accession>
<feature type="coiled-coil region" evidence="1">
    <location>
        <begin position="1119"/>
        <end position="1146"/>
    </location>
</feature>
<evidence type="ECO:0000313" key="5">
    <source>
        <dbReference type="Proteomes" id="UP001152747"/>
    </source>
</evidence>
<dbReference type="OrthoDB" id="5819423at2759"/>
<sequence length="1254" mass="146246">MIKLLIGIVFGVSLWLIVVGISFGIDLPKLVRIWPDFSNSSSENHRDLEYIVERVRHRIEDGKEEKEDMRNGVYLTHHRYFLENVANWKWEYADRKFSLNDICYKPHYELIKTSNSRQTSAIHKKIEIEARKASPCLIVSPLNCFYDSYKLHSDISEWNSNVEIMNGEIRSLWEENGTKPYVKGNTKLEIIDGWSKIVDRKWYEKIEEWIASLKPKSKVCADPLRSCEDLYDAQNYFNMCTIMSTFNDYDSKNEITLKFELDDDDSELMTKLDCVEDRELFIEWAKEKELLNMIDVISPNMSLHLPNYEKILDGPCNGVFGEGNEDKLFSGSYDGDFVFEIFLMNPEDFLSSLNQQNNKINWTLSDSNEIINIWRTNIRSEAIKWNSKKLSEKLKIVTEVVSLNTEDEKNPEKNFIIVLSNQFLTVLILSTIFLWNSTIIYSTSSFIARTFFGFIVVFNYFDGSSFSSKIMIFTGFLIVLNMILTSWISKRWRTKRKNDSQTIAETKESMRSISMASSVFENWTNQEMLQYFDNYLRKASESEFSNWFRINSAIWVLLIIPCLIIENFVELFVLIGPSIGVFMVERYFRACKDEKCGNLIDRIKNCRKRLIERIDEEGIEMVNMAGCSETIQNSPKRTPTVSRRHIKSIHKIQNYIQYYSSWFYYHILFLSRRSAIYIYSISTLCFLLSLFVILFWNPSPIPSTFPKQYSEDVFVDIKIENLARNWQRFLDFEKEMKNYAKELTNWRNGFEIYMKKRKLCISDGCRDKLSFETFYTSWFAEDKLSSSISAKSAQPNFDVFDDIYNPSIFKFRLRYDVLPKNFENFLQLCDQYHVTPIGNAKEFAISQKNYKIRNNFTRIHLLSTISILIISLVFITIFFNWKFAVVFGIFGIFTRIEIGAVIWILFRNSEVVLENHQIIADFSCFLGLLIAWKPLISLFAYQNRIRTSIQRDELAGKEETRKPAIPIAHFVDTANIVVVLSCVWLIGSLTFLAIFDFRTTFSISFLSIFALLTASLNSMTMISKIPDVFDSQVRIVMESRKNRLKTRAFFIRQKSDTSPESSFYEEEEEEFEEEDEEEDYESEEDFDSEDEPDEEVLALVEHLESKLAQSEKAEFLKNIVAADKNLKILREDETSLEKRKERLLEDLKSQPSCSTANHQYADYFPPDFTSEMIDFMIDPKYHGGKPWVPPAVPPPRAELAQATAFAKELYESFLESVQMAEVGIPVPPIEVVPEPDLESSDEDEGFGGGGDESD</sequence>
<evidence type="ECO:0000256" key="1">
    <source>
        <dbReference type="SAM" id="Coils"/>
    </source>
</evidence>
<feature type="transmembrane region" description="Helical" evidence="3">
    <location>
        <begin position="859"/>
        <end position="879"/>
    </location>
</feature>
<feature type="transmembrane region" description="Helical" evidence="3">
    <location>
        <begin position="439"/>
        <end position="458"/>
    </location>
</feature>
<evidence type="ECO:0000313" key="4">
    <source>
        <dbReference type="EMBL" id="CAI5440732.1"/>
    </source>
</evidence>
<feature type="region of interest" description="Disordered" evidence="2">
    <location>
        <begin position="1229"/>
        <end position="1254"/>
    </location>
</feature>
<feature type="compositionally biased region" description="Acidic residues" evidence="2">
    <location>
        <begin position="1233"/>
        <end position="1254"/>
    </location>
</feature>
<keyword evidence="1" id="KW-0175">Coiled coil</keyword>
<keyword evidence="3" id="KW-0812">Transmembrane</keyword>
<feature type="transmembrane region" description="Helical" evidence="3">
    <location>
        <begin position="415"/>
        <end position="434"/>
    </location>
</feature>
<feature type="transmembrane region" description="Helical" evidence="3">
    <location>
        <begin position="1001"/>
        <end position="1022"/>
    </location>
</feature>
<feature type="transmembrane region" description="Helical" evidence="3">
    <location>
        <begin position="547"/>
        <end position="565"/>
    </location>
</feature>
<dbReference type="Proteomes" id="UP001152747">
    <property type="component" value="Unassembled WGS sequence"/>
</dbReference>
<evidence type="ECO:0000256" key="2">
    <source>
        <dbReference type="SAM" id="MobiDB-lite"/>
    </source>
</evidence>
<comment type="caution">
    <text evidence="4">The sequence shown here is derived from an EMBL/GenBank/DDBJ whole genome shotgun (WGS) entry which is preliminary data.</text>
</comment>
<name>A0A9P1I738_9PELO</name>
<gene>
    <name evidence="4" type="ORF">CAMP_LOCUS3369</name>
</gene>
<protein>
    <submittedName>
        <fullName evidence="4">Uncharacterized protein</fullName>
    </submittedName>
</protein>
<keyword evidence="5" id="KW-1185">Reference proteome</keyword>
<dbReference type="EMBL" id="CANHGI010000002">
    <property type="protein sequence ID" value="CAI5440732.1"/>
    <property type="molecule type" value="Genomic_DNA"/>
</dbReference>
<keyword evidence="3" id="KW-0472">Membrane</keyword>
<reference evidence="4" key="1">
    <citation type="submission" date="2022-11" db="EMBL/GenBank/DDBJ databases">
        <authorList>
            <person name="Kikuchi T."/>
        </authorList>
    </citation>
    <scope>NUCLEOTIDE SEQUENCE</scope>
    <source>
        <strain evidence="4">PS1010</strain>
    </source>
</reference>
<keyword evidence="3" id="KW-1133">Transmembrane helix</keyword>
<feature type="transmembrane region" description="Helical" evidence="3">
    <location>
        <begin position="918"/>
        <end position="941"/>
    </location>
</feature>